<gene>
    <name evidence="5" type="ORF">Bequi_09175</name>
</gene>
<feature type="domain" description="Histidine kinase/HSP90-like ATPase" evidence="4">
    <location>
        <begin position="292"/>
        <end position="386"/>
    </location>
</feature>
<reference evidence="5" key="1">
    <citation type="submission" date="2022-02" db="EMBL/GenBank/DDBJ databases">
        <authorList>
            <person name="Lee M."/>
            <person name="Kim S.-J."/>
            <person name="Jung M.-Y."/>
        </authorList>
    </citation>
    <scope>NUCLEOTIDE SEQUENCE</scope>
    <source>
        <strain evidence="5">JHP9</strain>
    </source>
</reference>
<evidence type="ECO:0000259" key="4">
    <source>
        <dbReference type="SMART" id="SM00387"/>
    </source>
</evidence>
<evidence type="ECO:0000313" key="5">
    <source>
        <dbReference type="EMBL" id="MCL6423554.1"/>
    </source>
</evidence>
<evidence type="ECO:0000256" key="1">
    <source>
        <dbReference type="ARBA" id="ARBA00022679"/>
    </source>
</evidence>
<proteinExistence type="predicted"/>
<dbReference type="PANTHER" id="PTHR24421:SF56">
    <property type="entry name" value="OXYGEN SENSOR HISTIDINE KINASE RESPONSE REGULATOR DOST"/>
    <property type="match status" value="1"/>
</dbReference>
<dbReference type="Proteomes" id="UP001203761">
    <property type="component" value="Unassembled WGS sequence"/>
</dbReference>
<dbReference type="EMBL" id="JAKNCJ010000004">
    <property type="protein sequence ID" value="MCL6423554.1"/>
    <property type="molecule type" value="Genomic_DNA"/>
</dbReference>
<evidence type="ECO:0000256" key="2">
    <source>
        <dbReference type="ARBA" id="ARBA00022777"/>
    </source>
</evidence>
<evidence type="ECO:0000313" key="6">
    <source>
        <dbReference type="Proteomes" id="UP001203761"/>
    </source>
</evidence>
<dbReference type="Gene3D" id="1.20.5.1930">
    <property type="match status" value="1"/>
</dbReference>
<dbReference type="InterPro" id="IPR050482">
    <property type="entry name" value="Sensor_HK_TwoCompSys"/>
</dbReference>
<dbReference type="Pfam" id="PF07730">
    <property type="entry name" value="HisKA_3"/>
    <property type="match status" value="1"/>
</dbReference>
<dbReference type="SMART" id="SM00387">
    <property type="entry name" value="HATPase_c"/>
    <property type="match status" value="1"/>
</dbReference>
<keyword evidence="3" id="KW-0902">Two-component regulatory system</keyword>
<comment type="caution">
    <text evidence="5">The sequence shown here is derived from an EMBL/GenBank/DDBJ whole genome shotgun (WGS) entry which is preliminary data.</text>
</comment>
<dbReference type="SUPFAM" id="SSF55781">
    <property type="entry name" value="GAF domain-like"/>
    <property type="match status" value="1"/>
</dbReference>
<protein>
    <submittedName>
        <fullName evidence="5">Histidine kinase</fullName>
    </submittedName>
</protein>
<dbReference type="SUPFAM" id="SSF55874">
    <property type="entry name" value="ATPase domain of HSP90 chaperone/DNA topoisomerase II/histidine kinase"/>
    <property type="match status" value="1"/>
</dbReference>
<dbReference type="RefSeq" id="WP_249737639.1">
    <property type="nucleotide sequence ID" value="NZ_JAKNCJ010000004.1"/>
</dbReference>
<keyword evidence="6" id="KW-1185">Reference proteome</keyword>
<name>A0ABT0R0V3_9MICO</name>
<keyword evidence="1" id="KW-0808">Transferase</keyword>
<organism evidence="5 6">
    <name type="scientific">Brachybacterium equifaecis</name>
    <dbReference type="NCBI Taxonomy" id="2910770"/>
    <lineage>
        <taxon>Bacteria</taxon>
        <taxon>Bacillati</taxon>
        <taxon>Actinomycetota</taxon>
        <taxon>Actinomycetes</taxon>
        <taxon>Micrococcales</taxon>
        <taxon>Dermabacteraceae</taxon>
        <taxon>Brachybacterium</taxon>
    </lineage>
</organism>
<sequence length="388" mass="40790">MSPLRALGTPAPCRTTYLDLATAVLADGEVDDLLELLIEGALSLAHAQTVAIVLPGAEGGWILELVRGEHAAALLGIALPAASPLAAALAHQDPHAIDAISAIELEGTAFAAICEPIQVGEGFHGALIALIAQEPGQVIPAAEHPHYAEDRARLEALAVLIALVLREGESDGERELQDERTRIARDLHDLAIQELFAVGMELEALTAALQMPGSTATDAGIRRSVESSVQGVERAVAQIRQVVQSLRRDRSAATLSERLRHEAGLATAGLGFVPALRLPPDPAAMDAEIPDEIAEDVVAVVRESLANAARHAHATAVAVAVAVFSEGVDRVVQVAVSDNGRGIDPSITRRSGLANMSSRARRHQGWVDAISLEPGTMISWRVTLPPTD</sequence>
<dbReference type="Gene3D" id="3.30.565.10">
    <property type="entry name" value="Histidine kinase-like ATPase, C-terminal domain"/>
    <property type="match status" value="1"/>
</dbReference>
<accession>A0ABT0R0V3</accession>
<dbReference type="GO" id="GO:0016301">
    <property type="term" value="F:kinase activity"/>
    <property type="evidence" value="ECO:0007669"/>
    <property type="project" value="UniProtKB-KW"/>
</dbReference>
<dbReference type="PANTHER" id="PTHR24421">
    <property type="entry name" value="NITRATE/NITRITE SENSOR PROTEIN NARX-RELATED"/>
    <property type="match status" value="1"/>
</dbReference>
<evidence type="ECO:0000256" key="3">
    <source>
        <dbReference type="ARBA" id="ARBA00023012"/>
    </source>
</evidence>
<dbReference type="InterPro" id="IPR003594">
    <property type="entry name" value="HATPase_dom"/>
</dbReference>
<keyword evidence="2 5" id="KW-0418">Kinase</keyword>
<dbReference type="InterPro" id="IPR011712">
    <property type="entry name" value="Sig_transdc_His_kin_sub3_dim/P"/>
</dbReference>
<dbReference type="InterPro" id="IPR036890">
    <property type="entry name" value="HATPase_C_sf"/>
</dbReference>
<dbReference type="Pfam" id="PF02518">
    <property type="entry name" value="HATPase_c"/>
    <property type="match status" value="1"/>
</dbReference>